<dbReference type="SUPFAM" id="SSF52540">
    <property type="entry name" value="P-loop containing nucleoside triphosphate hydrolases"/>
    <property type="match status" value="1"/>
</dbReference>
<comment type="cofactor">
    <cofactor evidence="1">
        <name>Mg(2+)</name>
        <dbReference type="ChEBI" id="CHEBI:18420"/>
    </cofactor>
</comment>
<protein>
    <recommendedName>
        <fullName evidence="16">DNA helicase RecQ</fullName>
        <ecNumber evidence="16">5.6.2.4</ecNumber>
    </recommendedName>
</protein>
<dbReference type="STRING" id="1423715.FD25_GL001222"/>
<dbReference type="GO" id="GO:0043590">
    <property type="term" value="C:bacterial nucleoid"/>
    <property type="evidence" value="ECO:0007669"/>
    <property type="project" value="TreeGrafter"/>
</dbReference>
<dbReference type="OrthoDB" id="9763310at2"/>
<dbReference type="Proteomes" id="UP000051955">
    <property type="component" value="Unassembled WGS sequence"/>
</dbReference>
<dbReference type="GO" id="GO:0030894">
    <property type="term" value="C:replisome"/>
    <property type="evidence" value="ECO:0007669"/>
    <property type="project" value="TreeGrafter"/>
</dbReference>
<keyword evidence="7" id="KW-0378">Hydrolase</keyword>
<evidence type="ECO:0000256" key="14">
    <source>
        <dbReference type="ARBA" id="ARBA00023235"/>
    </source>
</evidence>
<dbReference type="InterPro" id="IPR044876">
    <property type="entry name" value="HRDC_dom_sf"/>
</dbReference>
<evidence type="ECO:0000256" key="15">
    <source>
        <dbReference type="ARBA" id="ARBA00034617"/>
    </source>
</evidence>
<dbReference type="InterPro" id="IPR036388">
    <property type="entry name" value="WH-like_DNA-bd_sf"/>
</dbReference>
<reference evidence="20 21" key="1">
    <citation type="journal article" date="2015" name="Genome Announc.">
        <title>Expanding the biotechnology potential of lactobacilli through comparative genomics of 213 strains and associated genera.</title>
        <authorList>
            <person name="Sun Z."/>
            <person name="Harris H.M."/>
            <person name="McCann A."/>
            <person name="Guo C."/>
            <person name="Argimon S."/>
            <person name="Zhang W."/>
            <person name="Yang X."/>
            <person name="Jeffery I.B."/>
            <person name="Cooney J.C."/>
            <person name="Kagawa T.F."/>
            <person name="Liu W."/>
            <person name="Song Y."/>
            <person name="Salvetti E."/>
            <person name="Wrobel A."/>
            <person name="Rasinkangas P."/>
            <person name="Parkhill J."/>
            <person name="Rea M.C."/>
            <person name="O'Sullivan O."/>
            <person name="Ritari J."/>
            <person name="Douillard F.P."/>
            <person name="Paul Ross R."/>
            <person name="Yang R."/>
            <person name="Briner A.E."/>
            <person name="Felis G.E."/>
            <person name="de Vos W.M."/>
            <person name="Barrangou R."/>
            <person name="Klaenhammer T.R."/>
            <person name="Caufield P.W."/>
            <person name="Cui Y."/>
            <person name="Zhang H."/>
            <person name="O'Toole P.W."/>
        </authorList>
    </citation>
    <scope>NUCLEOTIDE SEQUENCE [LARGE SCALE GENOMIC DNA]</scope>
    <source>
        <strain evidence="20 21">DSM 19394</strain>
    </source>
</reference>
<dbReference type="Pfam" id="PF00270">
    <property type="entry name" value="DEAD"/>
    <property type="match status" value="1"/>
</dbReference>
<feature type="domain" description="Helicase ATP-binding" evidence="18">
    <location>
        <begin position="27"/>
        <end position="196"/>
    </location>
</feature>
<dbReference type="PROSITE" id="PS51194">
    <property type="entry name" value="HELICASE_CTER"/>
    <property type="match status" value="1"/>
</dbReference>
<evidence type="ECO:0000259" key="17">
    <source>
        <dbReference type="PROSITE" id="PS50967"/>
    </source>
</evidence>
<dbReference type="Gene3D" id="3.40.50.300">
    <property type="entry name" value="P-loop containing nucleotide triphosphate hydrolases"/>
    <property type="match status" value="2"/>
</dbReference>
<dbReference type="GO" id="GO:0005737">
    <property type="term" value="C:cytoplasm"/>
    <property type="evidence" value="ECO:0007669"/>
    <property type="project" value="TreeGrafter"/>
</dbReference>
<dbReference type="InterPro" id="IPR036390">
    <property type="entry name" value="WH_DNA-bd_sf"/>
</dbReference>
<evidence type="ECO:0000256" key="9">
    <source>
        <dbReference type="ARBA" id="ARBA00022833"/>
    </source>
</evidence>
<evidence type="ECO:0000256" key="7">
    <source>
        <dbReference type="ARBA" id="ARBA00022801"/>
    </source>
</evidence>
<dbReference type="InterPro" id="IPR018982">
    <property type="entry name" value="RQC_domain"/>
</dbReference>
<evidence type="ECO:0000256" key="8">
    <source>
        <dbReference type="ARBA" id="ARBA00022806"/>
    </source>
</evidence>
<dbReference type="InterPro" id="IPR006293">
    <property type="entry name" value="DNA_helicase_ATP-dep_RecQ_bac"/>
</dbReference>
<dbReference type="SMART" id="SM00487">
    <property type="entry name" value="DEXDc"/>
    <property type="match status" value="1"/>
</dbReference>
<keyword evidence="8 20" id="KW-0347">Helicase</keyword>
<evidence type="ECO:0000256" key="16">
    <source>
        <dbReference type="NCBIfam" id="TIGR01389"/>
    </source>
</evidence>
<dbReference type="PANTHER" id="PTHR13710:SF105">
    <property type="entry name" value="ATP-DEPENDENT DNA HELICASE Q1"/>
    <property type="match status" value="1"/>
</dbReference>
<dbReference type="GO" id="GO:0009432">
    <property type="term" value="P:SOS response"/>
    <property type="evidence" value="ECO:0007669"/>
    <property type="project" value="UniProtKB-UniRule"/>
</dbReference>
<dbReference type="PROSITE" id="PS50967">
    <property type="entry name" value="HRDC"/>
    <property type="match status" value="1"/>
</dbReference>
<dbReference type="EC" id="5.6.2.4" evidence="16"/>
<evidence type="ECO:0000259" key="19">
    <source>
        <dbReference type="PROSITE" id="PS51194"/>
    </source>
</evidence>
<comment type="similarity">
    <text evidence="3">Belongs to the helicase family. RecQ subfamily.</text>
</comment>
<dbReference type="GO" id="GO:0003677">
    <property type="term" value="F:DNA binding"/>
    <property type="evidence" value="ECO:0007669"/>
    <property type="project" value="UniProtKB-KW"/>
</dbReference>
<dbReference type="GO" id="GO:0009378">
    <property type="term" value="F:four-way junction helicase activity"/>
    <property type="evidence" value="ECO:0007669"/>
    <property type="project" value="TreeGrafter"/>
</dbReference>
<dbReference type="GO" id="GO:0006281">
    <property type="term" value="P:DNA repair"/>
    <property type="evidence" value="ECO:0007669"/>
    <property type="project" value="UniProtKB-KW"/>
</dbReference>
<dbReference type="InterPro" id="IPR014001">
    <property type="entry name" value="Helicase_ATP-bd"/>
</dbReference>
<proteinExistence type="inferred from homology"/>
<dbReference type="SUPFAM" id="SSF46785">
    <property type="entry name" value="Winged helix' DNA-binding domain"/>
    <property type="match status" value="1"/>
</dbReference>
<name>A0A0R1LRD8_9LACO</name>
<evidence type="ECO:0000256" key="10">
    <source>
        <dbReference type="ARBA" id="ARBA00022840"/>
    </source>
</evidence>
<dbReference type="Pfam" id="PF16124">
    <property type="entry name" value="RecQ_Zn_bind"/>
    <property type="match status" value="1"/>
</dbReference>
<organism evidence="20 21">
    <name type="scientific">Levilactobacillus acidifarinae DSM 19394 = JCM 15949</name>
    <dbReference type="NCBI Taxonomy" id="1423715"/>
    <lineage>
        <taxon>Bacteria</taxon>
        <taxon>Bacillati</taxon>
        <taxon>Bacillota</taxon>
        <taxon>Bacilli</taxon>
        <taxon>Lactobacillales</taxon>
        <taxon>Lactobacillaceae</taxon>
        <taxon>Levilactobacillus</taxon>
    </lineage>
</organism>
<feature type="domain" description="Helicase C-terminal" evidence="19">
    <location>
        <begin position="221"/>
        <end position="367"/>
    </location>
</feature>
<dbReference type="InterPro" id="IPR001650">
    <property type="entry name" value="Helicase_C-like"/>
</dbReference>
<dbReference type="InterPro" id="IPR027417">
    <property type="entry name" value="P-loop_NTPase"/>
</dbReference>
<comment type="cofactor">
    <cofactor evidence="2">
        <name>Zn(2+)</name>
        <dbReference type="ChEBI" id="CHEBI:29105"/>
    </cofactor>
</comment>
<keyword evidence="21" id="KW-1185">Reference proteome</keyword>
<evidence type="ECO:0000259" key="18">
    <source>
        <dbReference type="PROSITE" id="PS51192"/>
    </source>
</evidence>
<keyword evidence="5" id="KW-0547">Nucleotide-binding</keyword>
<keyword evidence="9" id="KW-0862">Zinc</keyword>
<dbReference type="FunFam" id="3.40.50.300:FF:000296">
    <property type="entry name" value="ATP-dependent DNA helicase RecQ"/>
    <property type="match status" value="1"/>
</dbReference>
<dbReference type="SMART" id="SM00490">
    <property type="entry name" value="HELICc"/>
    <property type="match status" value="1"/>
</dbReference>
<dbReference type="NCBIfam" id="TIGR00614">
    <property type="entry name" value="recQ_fam"/>
    <property type="match status" value="1"/>
</dbReference>
<dbReference type="AlphaFoldDB" id="A0A0R1LRD8"/>
<gene>
    <name evidence="20" type="ORF">FD25_GL001222</name>
</gene>
<dbReference type="InterPro" id="IPR004589">
    <property type="entry name" value="DNA_helicase_ATP-dep_RecQ"/>
</dbReference>
<comment type="catalytic activity">
    <reaction evidence="15">
        <text>Couples ATP hydrolysis with the unwinding of duplex DNA by translocating in the 3'-5' direction.</text>
        <dbReference type="EC" id="5.6.2.4"/>
    </reaction>
</comment>
<keyword evidence="4" id="KW-0479">Metal-binding</keyword>
<keyword evidence="10" id="KW-0067">ATP-binding</keyword>
<evidence type="ECO:0000313" key="20">
    <source>
        <dbReference type="EMBL" id="KRK93895.1"/>
    </source>
</evidence>
<dbReference type="SMART" id="SM00341">
    <property type="entry name" value="HRDC"/>
    <property type="match status" value="1"/>
</dbReference>
<dbReference type="PANTHER" id="PTHR13710">
    <property type="entry name" value="DNA HELICASE RECQ FAMILY MEMBER"/>
    <property type="match status" value="1"/>
</dbReference>
<dbReference type="RefSeq" id="WP_057804620.1">
    <property type="nucleotide sequence ID" value="NZ_AZDV01000028.1"/>
</dbReference>
<evidence type="ECO:0000256" key="13">
    <source>
        <dbReference type="ARBA" id="ARBA00023204"/>
    </source>
</evidence>
<keyword evidence="12" id="KW-0233">DNA recombination</keyword>
<keyword evidence="6" id="KW-0227">DNA damage</keyword>
<dbReference type="GO" id="GO:0016787">
    <property type="term" value="F:hydrolase activity"/>
    <property type="evidence" value="ECO:0007669"/>
    <property type="project" value="UniProtKB-KW"/>
</dbReference>
<evidence type="ECO:0000256" key="5">
    <source>
        <dbReference type="ARBA" id="ARBA00022741"/>
    </source>
</evidence>
<dbReference type="Gene3D" id="1.10.150.80">
    <property type="entry name" value="HRDC domain"/>
    <property type="match status" value="1"/>
</dbReference>
<dbReference type="GO" id="GO:0006260">
    <property type="term" value="P:DNA replication"/>
    <property type="evidence" value="ECO:0007669"/>
    <property type="project" value="InterPro"/>
</dbReference>
<dbReference type="SMART" id="SM00956">
    <property type="entry name" value="RQC"/>
    <property type="match status" value="1"/>
</dbReference>
<dbReference type="NCBIfam" id="TIGR01389">
    <property type="entry name" value="recQ"/>
    <property type="match status" value="1"/>
</dbReference>
<evidence type="ECO:0000256" key="2">
    <source>
        <dbReference type="ARBA" id="ARBA00001947"/>
    </source>
</evidence>
<evidence type="ECO:0000256" key="1">
    <source>
        <dbReference type="ARBA" id="ARBA00001946"/>
    </source>
</evidence>
<comment type="caution">
    <text evidence="20">The sequence shown here is derived from an EMBL/GenBank/DDBJ whole genome shotgun (WGS) entry which is preliminary data.</text>
</comment>
<dbReference type="EMBL" id="AZDV01000028">
    <property type="protein sequence ID" value="KRK93895.1"/>
    <property type="molecule type" value="Genomic_DNA"/>
</dbReference>
<feature type="domain" description="HRDC" evidence="17">
    <location>
        <begin position="514"/>
        <end position="591"/>
    </location>
</feature>
<evidence type="ECO:0000256" key="3">
    <source>
        <dbReference type="ARBA" id="ARBA00005446"/>
    </source>
</evidence>
<sequence length="591" mass="65550">MDLTAAQGVLKTTFGYDDFRPGQRAVLEHVLTGDNTLAIMPTGGGKSLCYQIPALLFTGITVVVSPLISLMKDQVDALNEGGVPATYINSTVAWPEIQERLAALHQGQYKLLYVAPERLESAAFLQALGQLPVDLLAVDEAHCISQWGHDFRPSYLALSTVIQQLPTHPQVLALTATATEQVATDICQQLAIDPQNEVNTGFERDNLNLTVVKDQDTDRYILDYLHVNADAAGIIYASTRKEVERLTNMLINHKVAVAMYHAGLPDEVRRQNQEDFLYDRVQVMVATNAFGMGIDKSNVRFVIHAQVPGTLEAYYQEAGRAGRDGLPSEAILLYRSQDLQIQHFFIDQSEMDETHKQRAYRKLQVMSQYANTQGCLQQFILAYFGEDSKPCGRCSNCQDDREAQDVTTAAQKVLSCVVRLRSRYGKGIVAQVLTGAKNKRVLEQQLDQLPTYGIMRNHRQKSVGELIDFLTAAGYLQSVGGQYPTLQVTTAGAGVLKGKTTVYRKMARQAQRLTPEDDALFGQLRALRKDLAEEQHVPPFMIFSDRTLHDMCAVQPQDEASFLSVRGVGASKLAKYGKAFMAAIRAERADN</sequence>
<dbReference type="InterPro" id="IPR002121">
    <property type="entry name" value="HRDC_dom"/>
</dbReference>
<dbReference type="InterPro" id="IPR010997">
    <property type="entry name" value="HRDC-like_sf"/>
</dbReference>
<accession>A0A0R1LRD8</accession>
<dbReference type="FunFam" id="1.10.150.80:FF:000002">
    <property type="entry name" value="ATP-dependent DNA helicase RecQ"/>
    <property type="match status" value="1"/>
</dbReference>
<dbReference type="CDD" id="cd17920">
    <property type="entry name" value="DEXHc_RecQ"/>
    <property type="match status" value="1"/>
</dbReference>
<evidence type="ECO:0000256" key="11">
    <source>
        <dbReference type="ARBA" id="ARBA00023125"/>
    </source>
</evidence>
<dbReference type="GO" id="GO:0043138">
    <property type="term" value="F:3'-5' DNA helicase activity"/>
    <property type="evidence" value="ECO:0007669"/>
    <property type="project" value="UniProtKB-EC"/>
</dbReference>
<keyword evidence="11" id="KW-0238">DNA-binding</keyword>
<dbReference type="PATRIC" id="fig|1423715.3.peg.1256"/>
<keyword evidence="14" id="KW-0413">Isomerase</keyword>
<dbReference type="Pfam" id="PF00570">
    <property type="entry name" value="HRDC"/>
    <property type="match status" value="1"/>
</dbReference>
<evidence type="ECO:0000256" key="12">
    <source>
        <dbReference type="ARBA" id="ARBA00023172"/>
    </source>
</evidence>
<evidence type="ECO:0000313" key="21">
    <source>
        <dbReference type="Proteomes" id="UP000051955"/>
    </source>
</evidence>
<dbReference type="Pfam" id="PF09382">
    <property type="entry name" value="RQC"/>
    <property type="match status" value="1"/>
</dbReference>
<dbReference type="PROSITE" id="PS51192">
    <property type="entry name" value="HELICASE_ATP_BIND_1"/>
    <property type="match status" value="1"/>
</dbReference>
<dbReference type="GO" id="GO:0006310">
    <property type="term" value="P:DNA recombination"/>
    <property type="evidence" value="ECO:0007669"/>
    <property type="project" value="UniProtKB-UniRule"/>
</dbReference>
<dbReference type="Gene3D" id="1.10.10.10">
    <property type="entry name" value="Winged helix-like DNA-binding domain superfamily/Winged helix DNA-binding domain"/>
    <property type="match status" value="1"/>
</dbReference>
<dbReference type="SUPFAM" id="SSF47819">
    <property type="entry name" value="HRDC-like"/>
    <property type="match status" value="1"/>
</dbReference>
<evidence type="ECO:0000256" key="6">
    <source>
        <dbReference type="ARBA" id="ARBA00022763"/>
    </source>
</evidence>
<dbReference type="Pfam" id="PF00271">
    <property type="entry name" value="Helicase_C"/>
    <property type="match status" value="1"/>
</dbReference>
<dbReference type="GO" id="GO:0005524">
    <property type="term" value="F:ATP binding"/>
    <property type="evidence" value="ECO:0007669"/>
    <property type="project" value="UniProtKB-KW"/>
</dbReference>
<dbReference type="InterPro" id="IPR011545">
    <property type="entry name" value="DEAD/DEAH_box_helicase_dom"/>
</dbReference>
<dbReference type="GO" id="GO:0046872">
    <property type="term" value="F:metal ion binding"/>
    <property type="evidence" value="ECO:0007669"/>
    <property type="project" value="UniProtKB-KW"/>
</dbReference>
<dbReference type="InterPro" id="IPR032284">
    <property type="entry name" value="RecQ_Zn-bd"/>
</dbReference>
<keyword evidence="13" id="KW-0234">DNA repair</keyword>
<evidence type="ECO:0000256" key="4">
    <source>
        <dbReference type="ARBA" id="ARBA00022723"/>
    </source>
</evidence>